<protein>
    <recommendedName>
        <fullName evidence="3">Pathogenicity locus</fullName>
    </recommendedName>
</protein>
<evidence type="ECO:0000313" key="2">
    <source>
        <dbReference type="Proteomes" id="UP000660110"/>
    </source>
</evidence>
<keyword evidence="2" id="KW-1185">Reference proteome</keyword>
<proteinExistence type="predicted"/>
<dbReference type="SUPFAM" id="SSF81585">
    <property type="entry name" value="PsbU/PolX domain-like"/>
    <property type="match status" value="1"/>
</dbReference>
<dbReference type="EMBL" id="BMEL01000001">
    <property type="protein sequence ID" value="GGF13794.1"/>
    <property type="molecule type" value="Genomic_DNA"/>
</dbReference>
<dbReference type="RefSeq" id="WP_188376409.1">
    <property type="nucleotide sequence ID" value="NZ_BMEL01000001.1"/>
</dbReference>
<reference evidence="1" key="2">
    <citation type="submission" date="2020-09" db="EMBL/GenBank/DDBJ databases">
        <authorList>
            <person name="Sun Q."/>
            <person name="Zhou Y."/>
        </authorList>
    </citation>
    <scope>NUCLEOTIDE SEQUENCE</scope>
    <source>
        <strain evidence="1">CGMCC 1.12153</strain>
    </source>
</reference>
<organism evidence="1 2">
    <name type="scientific">Halobacillus andaensis</name>
    <dbReference type="NCBI Taxonomy" id="1176239"/>
    <lineage>
        <taxon>Bacteria</taxon>
        <taxon>Bacillati</taxon>
        <taxon>Bacillota</taxon>
        <taxon>Bacilli</taxon>
        <taxon>Bacillales</taxon>
        <taxon>Bacillaceae</taxon>
        <taxon>Halobacillus</taxon>
    </lineage>
</organism>
<dbReference type="AlphaFoldDB" id="A0A917B062"/>
<evidence type="ECO:0008006" key="3">
    <source>
        <dbReference type="Google" id="ProtNLM"/>
    </source>
</evidence>
<reference evidence="1" key="1">
    <citation type="journal article" date="2014" name="Int. J. Syst. Evol. Microbiol.">
        <title>Complete genome sequence of Corynebacterium casei LMG S-19264T (=DSM 44701T), isolated from a smear-ripened cheese.</title>
        <authorList>
            <consortium name="US DOE Joint Genome Institute (JGI-PGF)"/>
            <person name="Walter F."/>
            <person name="Albersmeier A."/>
            <person name="Kalinowski J."/>
            <person name="Ruckert C."/>
        </authorList>
    </citation>
    <scope>NUCLEOTIDE SEQUENCE</scope>
    <source>
        <strain evidence="1">CGMCC 1.12153</strain>
    </source>
</reference>
<dbReference type="Gene3D" id="1.10.150.20">
    <property type="entry name" value="5' to 3' exonuclease, C-terminal subdomain"/>
    <property type="match status" value="1"/>
</dbReference>
<sequence>MVSVKLPLTEQEKLALRHNKVKLKEVHECGAADLAEKLDVTKERAERLISSAYFQQIPGIGPSFARNLTDLGFTKLEQLKEYQGPELLNRLEKFYECQIDPCVEDTLWQITYYARTGDLDKQWYDFTSKRKTYRDKNGYPKDRPKRKG</sequence>
<dbReference type="InterPro" id="IPR021725">
    <property type="entry name" value="Cdd1"/>
</dbReference>
<dbReference type="Pfam" id="PF11731">
    <property type="entry name" value="Cdd1"/>
    <property type="match status" value="1"/>
</dbReference>
<name>A0A917B062_HALAA</name>
<accession>A0A917B062</accession>
<comment type="caution">
    <text evidence="1">The sequence shown here is derived from an EMBL/GenBank/DDBJ whole genome shotgun (WGS) entry which is preliminary data.</text>
</comment>
<evidence type="ECO:0000313" key="1">
    <source>
        <dbReference type="EMBL" id="GGF13794.1"/>
    </source>
</evidence>
<gene>
    <name evidence="1" type="ORF">GCM10010954_10680</name>
</gene>
<dbReference type="Proteomes" id="UP000660110">
    <property type="component" value="Unassembled WGS sequence"/>
</dbReference>